<feature type="transmembrane region" description="Helical" evidence="1">
    <location>
        <begin position="98"/>
        <end position="122"/>
    </location>
</feature>
<dbReference type="Pfam" id="PF13367">
    <property type="entry name" value="PrsW-protease"/>
    <property type="match status" value="1"/>
</dbReference>
<accession>A0A9P1FV11</accession>
<evidence type="ECO:0000313" key="4">
    <source>
        <dbReference type="Proteomes" id="UP001152797"/>
    </source>
</evidence>
<dbReference type="InterPro" id="IPR026898">
    <property type="entry name" value="PrsW"/>
</dbReference>
<dbReference type="EMBL" id="CAMXCT020001207">
    <property type="protein sequence ID" value="CAL1141205.1"/>
    <property type="molecule type" value="Genomic_DNA"/>
</dbReference>
<organism evidence="2">
    <name type="scientific">Cladocopium goreaui</name>
    <dbReference type="NCBI Taxonomy" id="2562237"/>
    <lineage>
        <taxon>Eukaryota</taxon>
        <taxon>Sar</taxon>
        <taxon>Alveolata</taxon>
        <taxon>Dinophyceae</taxon>
        <taxon>Suessiales</taxon>
        <taxon>Symbiodiniaceae</taxon>
        <taxon>Cladocopium</taxon>
    </lineage>
</organism>
<name>A0A9P1FV11_9DINO</name>
<keyword evidence="1" id="KW-1133">Transmembrane helix</keyword>
<proteinExistence type="predicted"/>
<dbReference type="Proteomes" id="UP001152797">
    <property type="component" value="Unassembled WGS sequence"/>
</dbReference>
<evidence type="ECO:0000256" key="1">
    <source>
        <dbReference type="SAM" id="Phobius"/>
    </source>
</evidence>
<comment type="caution">
    <text evidence="2">The sequence shown here is derived from an EMBL/GenBank/DDBJ whole genome shotgun (WGS) entry which is preliminary data.</text>
</comment>
<reference evidence="3" key="2">
    <citation type="submission" date="2024-04" db="EMBL/GenBank/DDBJ databases">
        <authorList>
            <person name="Chen Y."/>
            <person name="Shah S."/>
            <person name="Dougan E. K."/>
            <person name="Thang M."/>
            <person name="Chan C."/>
        </authorList>
    </citation>
    <scope>NUCLEOTIDE SEQUENCE [LARGE SCALE GENOMIC DNA]</scope>
</reference>
<gene>
    <name evidence="2" type="ORF">C1SCF055_LOCUS15074</name>
</gene>
<evidence type="ECO:0000313" key="2">
    <source>
        <dbReference type="EMBL" id="CAI3987830.1"/>
    </source>
</evidence>
<sequence length="377" mass="43180">MTVAPVMGESMGFEPQLTPRTDRHVRGRKCWVHLWVGTFSILYVAALVMTALQWSDRGLCVRSWWCVSRMYLCTFIAALMWVWYLWRSTTREGEVPLGLLVSIWFTTGTLSVGMCSLCNWGMVQFWAWLDPLCYITYPADNWPWEYTSTRCIMVNAVQWVLTAGIIEETFKFVSLLRLRPTPTRVLQGLERCRCALPFVPKAWYMRLADSPLAVALCGVAAGGGLATTENFMYIFSRESIDKAFQEGDLESAYGRIAASFAHMVWTGYAACGLAKWQFLPEGDPARPRSRVQYLLPPIFLHGLYNWCSTLQRCEAYEEVYQGQVYKSDGCYLPPTWRMVFKAAHTVVMLLSFYWWHAEFSEIAGDEEDMDETIAAQA</sequence>
<keyword evidence="1" id="KW-0812">Transmembrane</keyword>
<dbReference type="AlphaFoldDB" id="A0A9P1FV11"/>
<feature type="transmembrane region" description="Helical" evidence="1">
    <location>
        <begin position="212"/>
        <end position="235"/>
    </location>
</feature>
<keyword evidence="1" id="KW-0472">Membrane</keyword>
<evidence type="ECO:0000313" key="3">
    <source>
        <dbReference type="EMBL" id="CAL1141205.1"/>
    </source>
</evidence>
<dbReference type="OrthoDB" id="405967at2759"/>
<feature type="transmembrane region" description="Helical" evidence="1">
    <location>
        <begin position="30"/>
        <end position="55"/>
    </location>
</feature>
<feature type="transmembrane region" description="Helical" evidence="1">
    <location>
        <begin position="67"/>
        <end position="86"/>
    </location>
</feature>
<keyword evidence="4" id="KW-1185">Reference proteome</keyword>
<dbReference type="EMBL" id="CAMXCT030001207">
    <property type="protein sequence ID" value="CAL4775142.1"/>
    <property type="molecule type" value="Genomic_DNA"/>
</dbReference>
<dbReference type="GO" id="GO:0008233">
    <property type="term" value="F:peptidase activity"/>
    <property type="evidence" value="ECO:0007669"/>
    <property type="project" value="InterPro"/>
</dbReference>
<reference evidence="2" key="1">
    <citation type="submission" date="2022-10" db="EMBL/GenBank/DDBJ databases">
        <authorList>
            <person name="Chen Y."/>
            <person name="Dougan E. K."/>
            <person name="Chan C."/>
            <person name="Rhodes N."/>
            <person name="Thang M."/>
        </authorList>
    </citation>
    <scope>NUCLEOTIDE SEQUENCE</scope>
</reference>
<dbReference type="EMBL" id="CAMXCT010001207">
    <property type="protein sequence ID" value="CAI3987830.1"/>
    <property type="molecule type" value="Genomic_DNA"/>
</dbReference>
<protein>
    <submittedName>
        <fullName evidence="2">Uncharacterized protein</fullName>
    </submittedName>
</protein>